<protein>
    <submittedName>
        <fullName evidence="1">Uncharacterized protein</fullName>
    </submittedName>
</protein>
<comment type="caution">
    <text evidence="1">The sequence shown here is derived from an EMBL/GenBank/DDBJ whole genome shotgun (WGS) entry which is preliminary data.</text>
</comment>
<dbReference type="AlphaFoldDB" id="A0A016WRD3"/>
<sequence length="114" mass="12733">MLSPHPSFGPRRGGADAQSVYLFEKYCTQSHEEECDYRAFRPFLLNTSDHFEESSLKRINSVSTTSLCVRMVGCHLAAAQSVRIHRIMSATPPFWLSPNAAPPDQTPVTPIARL</sequence>
<evidence type="ECO:0000313" key="1">
    <source>
        <dbReference type="EMBL" id="EYC42156.1"/>
    </source>
</evidence>
<accession>A0A016WRD3</accession>
<reference evidence="2" key="1">
    <citation type="journal article" date="2015" name="Nat. Genet.">
        <title>The genome and transcriptome of the zoonotic hookworm Ancylostoma ceylanicum identify infection-specific gene families.</title>
        <authorList>
            <person name="Schwarz E.M."/>
            <person name="Hu Y."/>
            <person name="Antoshechkin I."/>
            <person name="Miller M.M."/>
            <person name="Sternberg P.W."/>
            <person name="Aroian R.V."/>
        </authorList>
    </citation>
    <scope>NUCLEOTIDE SEQUENCE</scope>
    <source>
        <strain evidence="2">HY135</strain>
    </source>
</reference>
<proteinExistence type="predicted"/>
<keyword evidence="2" id="KW-1185">Reference proteome</keyword>
<organism evidence="1 2">
    <name type="scientific">Ancylostoma ceylanicum</name>
    <dbReference type="NCBI Taxonomy" id="53326"/>
    <lineage>
        <taxon>Eukaryota</taxon>
        <taxon>Metazoa</taxon>
        <taxon>Ecdysozoa</taxon>
        <taxon>Nematoda</taxon>
        <taxon>Chromadorea</taxon>
        <taxon>Rhabditida</taxon>
        <taxon>Rhabditina</taxon>
        <taxon>Rhabditomorpha</taxon>
        <taxon>Strongyloidea</taxon>
        <taxon>Ancylostomatidae</taxon>
        <taxon>Ancylostomatinae</taxon>
        <taxon>Ancylostoma</taxon>
    </lineage>
</organism>
<name>A0A016WRD3_9BILA</name>
<dbReference type="EMBL" id="JARK01000141">
    <property type="protein sequence ID" value="EYC42156.1"/>
    <property type="molecule type" value="Genomic_DNA"/>
</dbReference>
<dbReference type="Proteomes" id="UP000024635">
    <property type="component" value="Unassembled WGS sequence"/>
</dbReference>
<evidence type="ECO:0000313" key="2">
    <source>
        <dbReference type="Proteomes" id="UP000024635"/>
    </source>
</evidence>
<gene>
    <name evidence="1" type="primary">Acey_s0541.g3195</name>
    <name evidence="1" type="ORF">Y032_0541g3195</name>
</gene>